<dbReference type="InterPro" id="IPR036282">
    <property type="entry name" value="Glutathione-S-Trfase_C_sf"/>
</dbReference>
<dbReference type="InterPro" id="IPR040079">
    <property type="entry name" value="Glutathione_S-Trfase"/>
</dbReference>
<dbReference type="SFLD" id="SFLDG00358">
    <property type="entry name" value="Main_(cytGST)"/>
    <property type="match status" value="1"/>
</dbReference>
<evidence type="ECO:0000256" key="4">
    <source>
        <dbReference type="ARBA" id="ARBA00022490"/>
    </source>
</evidence>
<dbReference type="GO" id="GO:0009407">
    <property type="term" value="P:toxin catabolic process"/>
    <property type="evidence" value="ECO:0007669"/>
    <property type="project" value="UniProtKB-ARBA"/>
</dbReference>
<dbReference type="SFLD" id="SFLDG01154">
    <property type="entry name" value="Main.5:_Phi-like"/>
    <property type="match status" value="1"/>
</dbReference>
<dbReference type="InterPro" id="IPR034347">
    <property type="entry name" value="GST_Phi_C"/>
</dbReference>
<dbReference type="GO" id="GO:0005829">
    <property type="term" value="C:cytosol"/>
    <property type="evidence" value="ECO:0007669"/>
    <property type="project" value="UniProtKB-SubCell"/>
</dbReference>
<feature type="signal peptide" evidence="8">
    <location>
        <begin position="1"/>
        <end position="30"/>
    </location>
</feature>
<comment type="caution">
    <text evidence="11">The sequence shown here is derived from an EMBL/GenBank/DDBJ whole genome shotgun (WGS) entry which is preliminary data.</text>
</comment>
<evidence type="ECO:0000256" key="2">
    <source>
        <dbReference type="ARBA" id="ARBA00010128"/>
    </source>
</evidence>
<gene>
    <name evidence="11" type="ORF">ANE_LOCUS219</name>
</gene>
<keyword evidence="5" id="KW-0216">Detoxification</keyword>
<sequence length="284" mass="32703">MGSSILLVSFALVVMILISYEPYSWMGVNASDVPTSCDHYCNQTFESRHQCYKWCEESAHKDHGYKLYGYPYSANTRRVLAVLYEKGLSFDPITVDLRSGEQKKPRFLAINPFGLIPVLVDRDLKLFESRAISQYLATVHRSTCTQLLNHKSYKKMGTETMWMYIESFEFDPPASILTQELAIKPLVGQKPDYKVVNETKPLLEKVLDIYEERLKNSSFLASNNFTLADLFHLPNIQYLMGTPAKRLFENRPSVHRWVAAITARPAWKKACDVKAWYGKKMNGY</sequence>
<dbReference type="PANTHER" id="PTHR43900">
    <property type="entry name" value="GLUTATHIONE S-TRANSFERASE RHO"/>
    <property type="match status" value="1"/>
</dbReference>
<accession>A0A565AMK4</accession>
<dbReference type="Pfam" id="PF00043">
    <property type="entry name" value="GST_C"/>
    <property type="match status" value="1"/>
</dbReference>
<dbReference type="PROSITE" id="PS50405">
    <property type="entry name" value="GST_CTER"/>
    <property type="match status" value="1"/>
</dbReference>
<dbReference type="Gene3D" id="3.40.30.10">
    <property type="entry name" value="Glutaredoxin"/>
    <property type="match status" value="1"/>
</dbReference>
<evidence type="ECO:0000313" key="11">
    <source>
        <dbReference type="EMBL" id="VVA89774.1"/>
    </source>
</evidence>
<dbReference type="InterPro" id="IPR036249">
    <property type="entry name" value="Thioredoxin-like_sf"/>
</dbReference>
<comment type="catalytic activity">
    <reaction evidence="7">
        <text>RX + glutathione = an S-substituted glutathione + a halide anion + H(+)</text>
        <dbReference type="Rhea" id="RHEA:16437"/>
        <dbReference type="ChEBI" id="CHEBI:15378"/>
        <dbReference type="ChEBI" id="CHEBI:16042"/>
        <dbReference type="ChEBI" id="CHEBI:17792"/>
        <dbReference type="ChEBI" id="CHEBI:57925"/>
        <dbReference type="ChEBI" id="CHEBI:90779"/>
        <dbReference type="EC" id="2.5.1.18"/>
    </reaction>
</comment>
<dbReference type="Pfam" id="PF02798">
    <property type="entry name" value="GST_N"/>
    <property type="match status" value="1"/>
</dbReference>
<evidence type="ECO:0000256" key="3">
    <source>
        <dbReference type="ARBA" id="ARBA00012452"/>
    </source>
</evidence>
<reference evidence="11" key="1">
    <citation type="submission" date="2019-07" db="EMBL/GenBank/DDBJ databases">
        <authorList>
            <person name="Dittberner H."/>
        </authorList>
    </citation>
    <scope>NUCLEOTIDE SEQUENCE [LARGE SCALE GENOMIC DNA]</scope>
</reference>
<dbReference type="FunFam" id="1.20.1050.10:FF:000004">
    <property type="entry name" value="Glutathione S-transferase F2"/>
    <property type="match status" value="1"/>
</dbReference>
<keyword evidence="6" id="KW-0808">Transferase</keyword>
<dbReference type="FunFam" id="3.40.30.10:FF:000016">
    <property type="entry name" value="Glutathione S-transferase F2"/>
    <property type="match status" value="1"/>
</dbReference>
<evidence type="ECO:0000259" key="9">
    <source>
        <dbReference type="PROSITE" id="PS50404"/>
    </source>
</evidence>
<keyword evidence="4" id="KW-0963">Cytoplasm</keyword>
<dbReference type="PANTHER" id="PTHR43900:SF60">
    <property type="entry name" value="GLUTATHIONE S-TRANSFERASE F5"/>
    <property type="match status" value="1"/>
</dbReference>
<evidence type="ECO:0000313" key="12">
    <source>
        <dbReference type="Proteomes" id="UP000489600"/>
    </source>
</evidence>
<dbReference type="InterPro" id="IPR004045">
    <property type="entry name" value="Glutathione_S-Trfase_N"/>
</dbReference>
<dbReference type="Gene3D" id="1.20.1050.10">
    <property type="match status" value="1"/>
</dbReference>
<dbReference type="InterPro" id="IPR010987">
    <property type="entry name" value="Glutathione-S-Trfase_C-like"/>
</dbReference>
<evidence type="ECO:0000256" key="8">
    <source>
        <dbReference type="SAM" id="SignalP"/>
    </source>
</evidence>
<dbReference type="SUPFAM" id="SSF52833">
    <property type="entry name" value="Thioredoxin-like"/>
    <property type="match status" value="1"/>
</dbReference>
<feature type="domain" description="GST C-terminal" evidence="10">
    <location>
        <begin position="152"/>
        <end position="284"/>
    </location>
</feature>
<dbReference type="GO" id="GO:0006749">
    <property type="term" value="P:glutathione metabolic process"/>
    <property type="evidence" value="ECO:0007669"/>
    <property type="project" value="TreeGrafter"/>
</dbReference>
<evidence type="ECO:0000256" key="1">
    <source>
        <dbReference type="ARBA" id="ARBA00004514"/>
    </source>
</evidence>
<proteinExistence type="inferred from homology"/>
<dbReference type="PROSITE" id="PS50404">
    <property type="entry name" value="GST_NTER"/>
    <property type="match status" value="1"/>
</dbReference>
<dbReference type="EMBL" id="CABITT030000001">
    <property type="protein sequence ID" value="VVA89774.1"/>
    <property type="molecule type" value="Genomic_DNA"/>
</dbReference>
<protein>
    <recommendedName>
        <fullName evidence="3">glutathione transferase</fullName>
        <ecNumber evidence="3">2.5.1.18</ecNumber>
    </recommendedName>
</protein>
<organism evidence="11 12">
    <name type="scientific">Arabis nemorensis</name>
    <dbReference type="NCBI Taxonomy" id="586526"/>
    <lineage>
        <taxon>Eukaryota</taxon>
        <taxon>Viridiplantae</taxon>
        <taxon>Streptophyta</taxon>
        <taxon>Embryophyta</taxon>
        <taxon>Tracheophyta</taxon>
        <taxon>Spermatophyta</taxon>
        <taxon>Magnoliopsida</taxon>
        <taxon>eudicotyledons</taxon>
        <taxon>Gunneridae</taxon>
        <taxon>Pentapetalae</taxon>
        <taxon>rosids</taxon>
        <taxon>malvids</taxon>
        <taxon>Brassicales</taxon>
        <taxon>Brassicaceae</taxon>
        <taxon>Arabideae</taxon>
        <taxon>Arabis</taxon>
    </lineage>
</organism>
<evidence type="ECO:0000259" key="10">
    <source>
        <dbReference type="PROSITE" id="PS50405"/>
    </source>
</evidence>
<dbReference type="SUPFAM" id="SSF47616">
    <property type="entry name" value="GST C-terminal domain-like"/>
    <property type="match status" value="1"/>
</dbReference>
<keyword evidence="8" id="KW-0732">Signal</keyword>
<evidence type="ECO:0000256" key="6">
    <source>
        <dbReference type="ARBA" id="ARBA00022679"/>
    </source>
</evidence>
<name>A0A565AMK4_9BRAS</name>
<feature type="chain" id="PRO_5021925589" description="glutathione transferase" evidence="8">
    <location>
        <begin position="31"/>
        <end position="284"/>
    </location>
</feature>
<dbReference type="OrthoDB" id="249703at2759"/>
<dbReference type="CDD" id="cd03187">
    <property type="entry name" value="GST_C_Phi"/>
    <property type="match status" value="1"/>
</dbReference>
<dbReference type="InterPro" id="IPR004046">
    <property type="entry name" value="GST_C"/>
</dbReference>
<dbReference type="CDD" id="cd03053">
    <property type="entry name" value="GST_N_Phi"/>
    <property type="match status" value="1"/>
</dbReference>
<evidence type="ECO:0000256" key="7">
    <source>
        <dbReference type="ARBA" id="ARBA00047960"/>
    </source>
</evidence>
<dbReference type="AlphaFoldDB" id="A0A565AMK4"/>
<dbReference type="EC" id="2.5.1.18" evidence="3"/>
<feature type="domain" description="GST N-terminal" evidence="9">
    <location>
        <begin position="63"/>
        <end position="144"/>
    </location>
</feature>
<keyword evidence="12" id="KW-1185">Reference proteome</keyword>
<dbReference type="SFLD" id="SFLDS00019">
    <property type="entry name" value="Glutathione_Transferase_(cytos"/>
    <property type="match status" value="1"/>
</dbReference>
<comment type="subcellular location">
    <subcellularLocation>
        <location evidence="1">Cytoplasm</location>
        <location evidence="1">Cytosol</location>
    </subcellularLocation>
</comment>
<dbReference type="GO" id="GO:0004364">
    <property type="term" value="F:glutathione transferase activity"/>
    <property type="evidence" value="ECO:0007669"/>
    <property type="project" value="UniProtKB-EC"/>
</dbReference>
<dbReference type="GO" id="GO:0043295">
    <property type="term" value="F:glutathione binding"/>
    <property type="evidence" value="ECO:0007669"/>
    <property type="project" value="TreeGrafter"/>
</dbReference>
<comment type="similarity">
    <text evidence="2">Belongs to the GST superfamily. Phi family.</text>
</comment>
<dbReference type="Proteomes" id="UP000489600">
    <property type="component" value="Unassembled WGS sequence"/>
</dbReference>
<evidence type="ECO:0000256" key="5">
    <source>
        <dbReference type="ARBA" id="ARBA00022575"/>
    </source>
</evidence>